<organism evidence="2 3">
    <name type="scientific">Parvularcula maris</name>
    <dbReference type="NCBI Taxonomy" id="2965077"/>
    <lineage>
        <taxon>Bacteria</taxon>
        <taxon>Pseudomonadati</taxon>
        <taxon>Pseudomonadota</taxon>
        <taxon>Alphaproteobacteria</taxon>
        <taxon>Parvularculales</taxon>
        <taxon>Parvularculaceae</taxon>
        <taxon>Parvularcula</taxon>
    </lineage>
</organism>
<accession>A0A9X2L8F5</accession>
<name>A0A9X2L8F5_9PROT</name>
<comment type="caution">
    <text evidence="2">The sequence shown here is derived from an EMBL/GenBank/DDBJ whole genome shotgun (WGS) entry which is preliminary data.</text>
</comment>
<evidence type="ECO:0000256" key="1">
    <source>
        <dbReference type="SAM" id="MobiDB-lite"/>
    </source>
</evidence>
<dbReference type="Proteomes" id="UP001142610">
    <property type="component" value="Unassembled WGS sequence"/>
</dbReference>
<feature type="region of interest" description="Disordered" evidence="1">
    <location>
        <begin position="1"/>
        <end position="52"/>
    </location>
</feature>
<proteinExistence type="predicted"/>
<dbReference type="AlphaFoldDB" id="A0A9X2L8F5"/>
<protein>
    <submittedName>
        <fullName evidence="2">Uncharacterized protein</fullName>
    </submittedName>
</protein>
<feature type="compositionally biased region" description="Basic and acidic residues" evidence="1">
    <location>
        <begin position="42"/>
        <end position="52"/>
    </location>
</feature>
<gene>
    <name evidence="2" type="ORF">NOG11_06310</name>
</gene>
<sequence length="168" mass="18985">MWERQIHIPAPDQEDSPAESNPAGEPVPPFDPKMSLRQFSENAKRMTREERQAEAERLLAEADRLAAEGGLVGDQLVFTKTLILRDAYQDDPKRLAEEVAKVRAEREAQLAARPPIDHGPDYARYKEREAEVLREVLAMDSYPEGLDRDGYLAKRLAKVRAEVYGAGE</sequence>
<keyword evidence="3" id="KW-1185">Reference proteome</keyword>
<dbReference type="EMBL" id="JANIBC010000003">
    <property type="protein sequence ID" value="MCQ8185001.1"/>
    <property type="molecule type" value="Genomic_DNA"/>
</dbReference>
<evidence type="ECO:0000313" key="3">
    <source>
        <dbReference type="Proteomes" id="UP001142610"/>
    </source>
</evidence>
<reference evidence="2" key="1">
    <citation type="submission" date="2022-07" db="EMBL/GenBank/DDBJ databases">
        <title>Parvularcula maris sp. nov., an algicidal bacterium isolated from seawater.</title>
        <authorList>
            <person name="Li F."/>
        </authorList>
    </citation>
    <scope>NUCLEOTIDE SEQUENCE</scope>
    <source>
        <strain evidence="2">BGMRC 0090</strain>
    </source>
</reference>
<evidence type="ECO:0000313" key="2">
    <source>
        <dbReference type="EMBL" id="MCQ8185001.1"/>
    </source>
</evidence>